<keyword evidence="2" id="KW-1185">Reference proteome</keyword>
<dbReference type="PROSITE" id="PS51257">
    <property type="entry name" value="PROKAR_LIPOPROTEIN"/>
    <property type="match status" value="1"/>
</dbReference>
<evidence type="ECO:0000313" key="2">
    <source>
        <dbReference type="Proteomes" id="UP000231409"/>
    </source>
</evidence>
<accession>A0A2G1UMN7</accession>
<dbReference type="AlphaFoldDB" id="A0A2G1UMN7"/>
<dbReference type="RefSeq" id="WP_099613836.1">
    <property type="nucleotide sequence ID" value="NZ_KZ319369.1"/>
</dbReference>
<protein>
    <submittedName>
        <fullName evidence="1">Uncharacterized protein</fullName>
    </submittedName>
</protein>
<sequence length="250" mass="26612">MKSGILTILAMTSLAGCGGSSENETATTEPEILCLPAIQKYSQETAQNAGVYRGFLEIAAEESSDDAYAILTPSGRITVISSIGIVTGYFSDSVQVSGNVDLWSAETERTNYSLNGLFVARDSIQGYNLGIFDYQFHAQYQVPNEDICLAAVDATGSWSQTYDEVTTTLTIDADNTFTGSDSTGCVYAGSLNDPSVEGGVFEIEATVSNCIKSGIYKGAGSVLGVQPQTADLIFGVLWNEDRHIGLSLER</sequence>
<organism evidence="1 2">
    <name type="scientific">Marinobacter profundi</name>
    <dbReference type="NCBI Taxonomy" id="2666256"/>
    <lineage>
        <taxon>Bacteria</taxon>
        <taxon>Pseudomonadati</taxon>
        <taxon>Pseudomonadota</taxon>
        <taxon>Gammaproteobacteria</taxon>
        <taxon>Pseudomonadales</taxon>
        <taxon>Marinobacteraceae</taxon>
        <taxon>Marinobacter</taxon>
    </lineage>
</organism>
<dbReference type="Proteomes" id="UP000231409">
    <property type="component" value="Unassembled WGS sequence"/>
</dbReference>
<dbReference type="EMBL" id="NTFH01000005">
    <property type="protein sequence ID" value="PHQ15732.1"/>
    <property type="molecule type" value="Genomic_DNA"/>
</dbReference>
<proteinExistence type="predicted"/>
<comment type="caution">
    <text evidence="1">The sequence shown here is derived from an EMBL/GenBank/DDBJ whole genome shotgun (WGS) entry which is preliminary data.</text>
</comment>
<reference evidence="1 2" key="1">
    <citation type="submission" date="2017-09" db="EMBL/GenBank/DDBJ databases">
        <title>The draft genome sequences of Marinobacter sp. PWS21.</title>
        <authorList>
            <person name="Cao J."/>
        </authorList>
    </citation>
    <scope>NUCLEOTIDE SEQUENCE [LARGE SCALE GENOMIC DNA]</scope>
    <source>
        <strain evidence="1 2">PWS21</strain>
    </source>
</reference>
<name>A0A2G1UMN7_9GAMM</name>
<evidence type="ECO:0000313" key="1">
    <source>
        <dbReference type="EMBL" id="PHQ15732.1"/>
    </source>
</evidence>
<gene>
    <name evidence="1" type="ORF">CLH61_06150</name>
</gene>